<evidence type="ECO:0000313" key="3">
    <source>
        <dbReference type="Proteomes" id="UP001604336"/>
    </source>
</evidence>
<evidence type="ECO:0000256" key="1">
    <source>
        <dbReference type="SAM" id="MobiDB-lite"/>
    </source>
</evidence>
<name>A0ABD1PQ94_9LAMI</name>
<organism evidence="2 3">
    <name type="scientific">Abeliophyllum distichum</name>
    <dbReference type="NCBI Taxonomy" id="126358"/>
    <lineage>
        <taxon>Eukaryota</taxon>
        <taxon>Viridiplantae</taxon>
        <taxon>Streptophyta</taxon>
        <taxon>Embryophyta</taxon>
        <taxon>Tracheophyta</taxon>
        <taxon>Spermatophyta</taxon>
        <taxon>Magnoliopsida</taxon>
        <taxon>eudicotyledons</taxon>
        <taxon>Gunneridae</taxon>
        <taxon>Pentapetalae</taxon>
        <taxon>asterids</taxon>
        <taxon>lamiids</taxon>
        <taxon>Lamiales</taxon>
        <taxon>Oleaceae</taxon>
        <taxon>Forsythieae</taxon>
        <taxon>Abeliophyllum</taxon>
    </lineage>
</organism>
<feature type="region of interest" description="Disordered" evidence="1">
    <location>
        <begin position="41"/>
        <end position="110"/>
    </location>
</feature>
<dbReference type="AlphaFoldDB" id="A0ABD1PQ94"/>
<keyword evidence="3" id="KW-1185">Reference proteome</keyword>
<sequence length="192" mass="21177">MIHLPGTFDGCTCEEAHQKKTIEEIDREAVHKKGRRLVLRTGDEDGDEEEVASLVKKPRVGISGPQKIEDPGRRLPLAYSVENSEERKVARGSTKEKKRETRSEDNTGHVGLKDVVASASETLQRTQSVTATEVVMLGDAPLRTKGKGKRKEKVVMNLASFAGEQDTSPRDTCGGCLRRLLERLGRGFPTKP</sequence>
<proteinExistence type="predicted"/>
<evidence type="ECO:0000313" key="2">
    <source>
        <dbReference type="EMBL" id="KAL2466081.1"/>
    </source>
</evidence>
<accession>A0ABD1PQ94</accession>
<feature type="compositionally biased region" description="Basic and acidic residues" evidence="1">
    <location>
        <begin position="84"/>
        <end position="107"/>
    </location>
</feature>
<dbReference type="Proteomes" id="UP001604336">
    <property type="component" value="Unassembled WGS sequence"/>
</dbReference>
<gene>
    <name evidence="2" type="ORF">Adt_41932</name>
</gene>
<protein>
    <submittedName>
        <fullName evidence="2">Uncharacterized protein</fullName>
    </submittedName>
</protein>
<reference evidence="3" key="1">
    <citation type="submission" date="2024-07" db="EMBL/GenBank/DDBJ databases">
        <title>Two chromosome-level genome assemblies of Korean endemic species Abeliophyllum distichum and Forsythia ovata (Oleaceae).</title>
        <authorList>
            <person name="Jang H."/>
        </authorList>
    </citation>
    <scope>NUCLEOTIDE SEQUENCE [LARGE SCALE GENOMIC DNA]</scope>
</reference>
<comment type="caution">
    <text evidence="2">The sequence shown here is derived from an EMBL/GenBank/DDBJ whole genome shotgun (WGS) entry which is preliminary data.</text>
</comment>
<dbReference type="EMBL" id="JBFOLK010000013">
    <property type="protein sequence ID" value="KAL2466081.1"/>
    <property type="molecule type" value="Genomic_DNA"/>
</dbReference>